<name>A0A4P0XYU8_KLEPN</name>
<protein>
    <submittedName>
        <fullName evidence="1">Uncharacterized protein</fullName>
    </submittedName>
</protein>
<accession>A0A4P0XYU8</accession>
<proteinExistence type="predicted"/>
<gene>
    <name evidence="1" type="ORF">NCTC9183_02285</name>
</gene>
<dbReference type="AlphaFoldDB" id="A0A4P0XYU8"/>
<sequence length="38" mass="4155">MPKMVPITAAISTLWPMGPLIRLPKIGYSAERMVSGKL</sequence>
<reference evidence="1" key="1">
    <citation type="submission" date="2019-04" db="EMBL/GenBank/DDBJ databases">
        <authorList>
            <consortium name="Pathogen Informatics"/>
        </authorList>
    </citation>
    <scope>NUCLEOTIDE SEQUENCE</scope>
    <source>
        <strain evidence="1">NCTC9183</strain>
    </source>
</reference>
<dbReference type="Proteomes" id="UP000507695">
    <property type="component" value="Unassembled WGS sequence"/>
</dbReference>
<organism evidence="1">
    <name type="scientific">Klebsiella pneumoniae</name>
    <dbReference type="NCBI Taxonomy" id="573"/>
    <lineage>
        <taxon>Bacteria</taxon>
        <taxon>Pseudomonadati</taxon>
        <taxon>Pseudomonadota</taxon>
        <taxon>Gammaproteobacteria</taxon>
        <taxon>Enterobacterales</taxon>
        <taxon>Enterobacteriaceae</taxon>
        <taxon>Klebsiella/Raoultella group</taxon>
        <taxon>Klebsiella</taxon>
        <taxon>Klebsiella pneumoniae complex</taxon>
    </lineage>
</organism>
<evidence type="ECO:0000313" key="1">
    <source>
        <dbReference type="EMBL" id="VTM53019.1"/>
    </source>
</evidence>
<dbReference type="EMBL" id="CABDVL010000003">
    <property type="protein sequence ID" value="VTM53019.1"/>
    <property type="molecule type" value="Genomic_DNA"/>
</dbReference>